<evidence type="ECO:0000313" key="2">
    <source>
        <dbReference type="Proteomes" id="UP000694930"/>
    </source>
</evidence>
<dbReference type="RefSeq" id="XP_015060422.1">
    <property type="nucleotide sequence ID" value="XM_015204936.1"/>
</dbReference>
<dbReference type="InterPro" id="IPR036691">
    <property type="entry name" value="Endo/exonu/phosph_ase_sf"/>
</dbReference>
<dbReference type="GeneID" id="107006363"/>
<proteinExistence type="predicted"/>
<dbReference type="PANTHER" id="PTHR33710:SF80">
    <property type="entry name" value="ENDONUCLEASE_EXONUCLEASE_PHOSPHATASE"/>
    <property type="match status" value="1"/>
</dbReference>
<reference evidence="2" key="1">
    <citation type="journal article" date="2014" name="Nat. Genet.">
        <title>The genome of the stress-tolerant wild tomato species Solanum pennellii.</title>
        <authorList>
            <person name="Bolger A."/>
            <person name="Scossa F."/>
            <person name="Bolger M.E."/>
            <person name="Lanz C."/>
            <person name="Maumus F."/>
            <person name="Tohge T."/>
            <person name="Quesneville H."/>
            <person name="Alseekh S."/>
            <person name="Sorensen I."/>
            <person name="Lichtenstein G."/>
            <person name="Fich E.A."/>
            <person name="Conte M."/>
            <person name="Keller H."/>
            <person name="Schneeberger K."/>
            <person name="Schwacke R."/>
            <person name="Ofner I."/>
            <person name="Vrebalov J."/>
            <person name="Xu Y."/>
            <person name="Osorio S."/>
            <person name="Aflitos S.A."/>
            <person name="Schijlen E."/>
            <person name="Jimenez-Gomez J.M."/>
            <person name="Ryngajllo M."/>
            <person name="Kimura S."/>
            <person name="Kumar R."/>
            <person name="Koenig D."/>
            <person name="Headland L.R."/>
            <person name="Maloof J.N."/>
            <person name="Sinha N."/>
            <person name="van Ham R.C."/>
            <person name="Lankhorst R.K."/>
            <person name="Mao L."/>
            <person name="Vogel A."/>
            <person name="Arsova B."/>
            <person name="Panstruga R."/>
            <person name="Fei Z."/>
            <person name="Rose J.K."/>
            <person name="Zamir D."/>
            <person name="Carrari F."/>
            <person name="Giovannoni J.J."/>
            <person name="Weigel D."/>
            <person name="Usadel B."/>
            <person name="Fernie A.R."/>
        </authorList>
    </citation>
    <scope>NUCLEOTIDE SEQUENCE [LARGE SCALE GENOMIC DNA]</scope>
    <source>
        <strain evidence="2">cv. LA0716</strain>
    </source>
</reference>
<organism evidence="2 3">
    <name type="scientific">Solanum pennellii</name>
    <name type="common">Tomato</name>
    <name type="synonym">Lycopersicon pennellii</name>
    <dbReference type="NCBI Taxonomy" id="28526"/>
    <lineage>
        <taxon>Eukaryota</taxon>
        <taxon>Viridiplantae</taxon>
        <taxon>Streptophyta</taxon>
        <taxon>Embryophyta</taxon>
        <taxon>Tracheophyta</taxon>
        <taxon>Spermatophyta</taxon>
        <taxon>Magnoliopsida</taxon>
        <taxon>eudicotyledons</taxon>
        <taxon>Gunneridae</taxon>
        <taxon>Pentapetalae</taxon>
        <taxon>asterids</taxon>
        <taxon>lamiids</taxon>
        <taxon>Solanales</taxon>
        <taxon>Solanaceae</taxon>
        <taxon>Solanoideae</taxon>
        <taxon>Solaneae</taxon>
        <taxon>Solanum</taxon>
        <taxon>Solanum subgen. Lycopersicon</taxon>
    </lineage>
</organism>
<dbReference type="Proteomes" id="UP000694930">
    <property type="component" value="Chromosome 12"/>
</dbReference>
<evidence type="ECO:0000259" key="1">
    <source>
        <dbReference type="Pfam" id="PF03372"/>
    </source>
</evidence>
<keyword evidence="2" id="KW-1185">Reference proteome</keyword>
<dbReference type="PANTHER" id="PTHR33710">
    <property type="entry name" value="BNAC02G09200D PROTEIN"/>
    <property type="match status" value="1"/>
</dbReference>
<evidence type="ECO:0000313" key="3">
    <source>
        <dbReference type="RefSeq" id="XP_015060422.1"/>
    </source>
</evidence>
<accession>A0ABM1FQX4</accession>
<dbReference type="Pfam" id="PF03372">
    <property type="entry name" value="Exo_endo_phos"/>
    <property type="match status" value="1"/>
</dbReference>
<feature type="domain" description="Endonuclease/exonuclease/phosphatase" evidence="1">
    <location>
        <begin position="94"/>
        <end position="217"/>
    </location>
</feature>
<dbReference type="InterPro" id="IPR005135">
    <property type="entry name" value="Endo/exonuclease/phosphatase"/>
</dbReference>
<dbReference type="SUPFAM" id="SSF56219">
    <property type="entry name" value="DNase I-like"/>
    <property type="match status" value="1"/>
</dbReference>
<name>A0ABM1FQX4_SOLPN</name>
<reference evidence="3" key="2">
    <citation type="submission" date="2025-08" db="UniProtKB">
        <authorList>
            <consortium name="RefSeq"/>
        </authorList>
    </citation>
    <scope>IDENTIFICATION</scope>
</reference>
<dbReference type="Gene3D" id="3.60.10.10">
    <property type="entry name" value="Endonuclease/exonuclease/phosphatase"/>
    <property type="match status" value="1"/>
</dbReference>
<gene>
    <name evidence="3" type="primary">LOC107006363</name>
</gene>
<sequence length="318" mass="37161">MNKRYKQKEIKLLSQHNKTSLAGVIETRVKEVNIKATLKVIAPGWRIMHNYKEAANGRIWIIWDDSWYDIKLINSSAQMIHCHINERSKGYQFNLTVVYGFNTLEQRKSIWNDLKMLGQSVSYPWLIIGDFNAILSPKDRLVGAPVTLNEIKDFEECVKDMGITEVQWKGNYYTWTNKPIGNTRIASRIDRAFGNDTWMDKWGHAAIEYGNPGVSDHSPMHLLLHQSNHQSRNGSEVMKEIRYKLKALQPALRQLNRREFQYIGQKIEKTRSELVELKDQLYNQASDELVNKEKEVLIKLEKWSMIEESALRQKARAR</sequence>
<protein>
    <submittedName>
        <fullName evidence="3">Uncharacterized protein LOC107006363</fullName>
    </submittedName>
</protein>